<dbReference type="EMBL" id="CAJVPT010002823">
    <property type="protein sequence ID" value="CAG8487889.1"/>
    <property type="molecule type" value="Genomic_DNA"/>
</dbReference>
<accession>A0ACA9KSJ3</accession>
<sequence length="384" mass="43046">MKVNQNSYENTIRHQEQHGSVYWSDSALNDLTSLDPSETLVSQLTTSFAIPNSPTWQDSSTSVQCKNLEKLIGGPEVLANITGSRGFERFTGNHIAKARHTRDNPATILSFYLQPEDVVISLGTSDTVLIYTATASPTLESHTLCHPTDPDAFISMLCYKNGSLTREYVRNMYCPNSGGNDDGWLEFNKHLSTTLPDPAKIGFYFLHPEIIPFAKGIYRFFNKELISEFVDSPEYNIRAIIESQFMSMKLRVDQLAKGNSESSQDNDGEKNKGHTKRIMVVGGASKNDEILQVLADVFGVCVWRCNGGGSASFGAAIKARMSFLRANKSSKDIGEDRRGMSAYENGCELVAKPRRDYHAVYQNMMKDYRELEKFIVEKQKIINE</sequence>
<organism evidence="1 2">
    <name type="scientific">Acaulospora colombiana</name>
    <dbReference type="NCBI Taxonomy" id="27376"/>
    <lineage>
        <taxon>Eukaryota</taxon>
        <taxon>Fungi</taxon>
        <taxon>Fungi incertae sedis</taxon>
        <taxon>Mucoromycota</taxon>
        <taxon>Glomeromycotina</taxon>
        <taxon>Glomeromycetes</taxon>
        <taxon>Diversisporales</taxon>
        <taxon>Acaulosporaceae</taxon>
        <taxon>Acaulospora</taxon>
    </lineage>
</organism>
<keyword evidence="2" id="KW-1185">Reference proteome</keyword>
<evidence type="ECO:0000313" key="1">
    <source>
        <dbReference type="EMBL" id="CAG8487889.1"/>
    </source>
</evidence>
<gene>
    <name evidence="1" type="ORF">ACOLOM_LOCUS2258</name>
</gene>
<dbReference type="Proteomes" id="UP000789525">
    <property type="component" value="Unassembled WGS sequence"/>
</dbReference>
<name>A0ACA9KSJ3_9GLOM</name>
<evidence type="ECO:0000313" key="2">
    <source>
        <dbReference type="Proteomes" id="UP000789525"/>
    </source>
</evidence>
<protein>
    <submittedName>
        <fullName evidence="1">1900_t:CDS:1</fullName>
    </submittedName>
</protein>
<reference evidence="1" key="1">
    <citation type="submission" date="2021-06" db="EMBL/GenBank/DDBJ databases">
        <authorList>
            <person name="Kallberg Y."/>
            <person name="Tangrot J."/>
            <person name="Rosling A."/>
        </authorList>
    </citation>
    <scope>NUCLEOTIDE SEQUENCE</scope>
    <source>
        <strain evidence="1">CL356</strain>
    </source>
</reference>
<proteinExistence type="predicted"/>
<comment type="caution">
    <text evidence="1">The sequence shown here is derived from an EMBL/GenBank/DDBJ whole genome shotgun (WGS) entry which is preliminary data.</text>
</comment>